<feature type="transmembrane region" description="Helical" evidence="6">
    <location>
        <begin position="157"/>
        <end position="181"/>
    </location>
</feature>
<dbReference type="InterPro" id="IPR000620">
    <property type="entry name" value="EamA_dom"/>
</dbReference>
<dbReference type="Pfam" id="PF00892">
    <property type="entry name" value="EamA"/>
    <property type="match status" value="1"/>
</dbReference>
<dbReference type="PANTHER" id="PTHR11132">
    <property type="entry name" value="SOLUTE CARRIER FAMILY 35"/>
    <property type="match status" value="1"/>
</dbReference>
<dbReference type="GO" id="GO:0016020">
    <property type="term" value="C:membrane"/>
    <property type="evidence" value="ECO:0007669"/>
    <property type="project" value="UniProtKB-SubCell"/>
</dbReference>
<evidence type="ECO:0000256" key="2">
    <source>
        <dbReference type="ARBA" id="ARBA00022692"/>
    </source>
</evidence>
<name>A0A4D9DFY1_9STRA</name>
<feature type="region of interest" description="Disordered" evidence="5">
    <location>
        <begin position="63"/>
        <end position="85"/>
    </location>
</feature>
<keyword evidence="9" id="KW-1185">Reference proteome</keyword>
<proteinExistence type="predicted"/>
<evidence type="ECO:0000256" key="4">
    <source>
        <dbReference type="ARBA" id="ARBA00023136"/>
    </source>
</evidence>
<feature type="transmembrane region" description="Helical" evidence="6">
    <location>
        <begin position="309"/>
        <end position="328"/>
    </location>
</feature>
<evidence type="ECO:0000256" key="3">
    <source>
        <dbReference type="ARBA" id="ARBA00022989"/>
    </source>
</evidence>
<evidence type="ECO:0000256" key="1">
    <source>
        <dbReference type="ARBA" id="ARBA00004141"/>
    </source>
</evidence>
<accession>A0A4D9DFY1</accession>
<organism evidence="8 9">
    <name type="scientific">Nannochloropsis salina CCMP1776</name>
    <dbReference type="NCBI Taxonomy" id="1027361"/>
    <lineage>
        <taxon>Eukaryota</taxon>
        <taxon>Sar</taxon>
        <taxon>Stramenopiles</taxon>
        <taxon>Ochrophyta</taxon>
        <taxon>Eustigmatophyceae</taxon>
        <taxon>Eustigmatales</taxon>
        <taxon>Monodopsidaceae</taxon>
        <taxon>Microchloropsis</taxon>
        <taxon>Microchloropsis salina</taxon>
    </lineage>
</organism>
<dbReference type="OrthoDB" id="417037at2759"/>
<comment type="subcellular location">
    <subcellularLocation>
        <location evidence="1">Membrane</location>
        <topology evidence="1">Multi-pass membrane protein</topology>
    </subcellularLocation>
</comment>
<feature type="transmembrane region" description="Helical" evidence="6">
    <location>
        <begin position="90"/>
        <end position="108"/>
    </location>
</feature>
<gene>
    <name evidence="8" type="ORF">NSK_000980</name>
</gene>
<evidence type="ECO:0000256" key="5">
    <source>
        <dbReference type="SAM" id="MobiDB-lite"/>
    </source>
</evidence>
<feature type="transmembrane region" description="Helical" evidence="6">
    <location>
        <begin position="202"/>
        <end position="226"/>
    </location>
</feature>
<feature type="transmembrane region" description="Helical" evidence="6">
    <location>
        <begin position="335"/>
        <end position="355"/>
    </location>
</feature>
<keyword evidence="3 6" id="KW-1133">Transmembrane helix</keyword>
<evidence type="ECO:0000313" key="8">
    <source>
        <dbReference type="EMBL" id="TFJ87629.1"/>
    </source>
</evidence>
<protein>
    <recommendedName>
        <fullName evidence="7">EamA domain-containing protein</fullName>
    </recommendedName>
</protein>
<feature type="domain" description="EamA" evidence="7">
    <location>
        <begin position="237"/>
        <end position="377"/>
    </location>
</feature>
<evidence type="ECO:0000313" key="9">
    <source>
        <dbReference type="Proteomes" id="UP000355283"/>
    </source>
</evidence>
<keyword evidence="4 6" id="KW-0472">Membrane</keyword>
<feature type="transmembrane region" description="Helical" evidence="6">
    <location>
        <begin position="120"/>
        <end position="145"/>
    </location>
</feature>
<comment type="caution">
    <text evidence="8">The sequence shown here is derived from an EMBL/GenBank/DDBJ whole genome shotgun (WGS) entry which is preliminary data.</text>
</comment>
<feature type="transmembrane region" description="Helical" evidence="6">
    <location>
        <begin position="268"/>
        <end position="289"/>
    </location>
</feature>
<evidence type="ECO:0000259" key="7">
    <source>
        <dbReference type="Pfam" id="PF00892"/>
    </source>
</evidence>
<keyword evidence="2 6" id="KW-0812">Transmembrane</keyword>
<reference evidence="8 9" key="1">
    <citation type="submission" date="2019-01" db="EMBL/GenBank/DDBJ databases">
        <title>Nuclear Genome Assembly of the Microalgal Biofuel strain Nannochloropsis salina CCMP1776.</title>
        <authorList>
            <person name="Hovde B."/>
        </authorList>
    </citation>
    <scope>NUCLEOTIDE SEQUENCE [LARGE SCALE GENOMIC DNA]</scope>
    <source>
        <strain evidence="8 9">CCMP1776</strain>
    </source>
</reference>
<dbReference type="AlphaFoldDB" id="A0A4D9DFY1"/>
<feature type="transmembrane region" description="Helical" evidence="6">
    <location>
        <begin position="361"/>
        <end position="379"/>
    </location>
</feature>
<sequence length="393" mass="42177">MPISTKGIGTEDSAIGYFKFKGATRDDEAEDPLLIEMRQTKNLTGHSNGTGTSFVADAATSSSSVSTTSSTPTSLNAVGAPTSSNESTSAAIISCFAYTFCSITMVLTNKALASQYDADIDFLVIAFQSLCAVVLVLTCDTLGFIQHGSTKFDPGVALQWLPVNLFFVSMLSTGFLSLRYLNVPMVTIFKNLTNVGIMWGEWSLYGAHVSLGAILACAIMILGAVLAAANDITFSGIGYFWMLSNCVCCAGYVLYMKHATKTVRLPKFAMVFYNNLLSLPILLAGAAVRGEYTTFFWSEDLHTAAYVSLSLYAGLVGFALNLATLWCVSNNSATTYSVVGAMNKIPLAVVGWLLFRTPITQKALIFLSLSMCGGFLYTYTKLREANQAAGLPR</sequence>
<dbReference type="InterPro" id="IPR050186">
    <property type="entry name" value="TPT_transporter"/>
</dbReference>
<evidence type="ECO:0000256" key="6">
    <source>
        <dbReference type="SAM" id="Phobius"/>
    </source>
</evidence>
<feature type="compositionally biased region" description="Low complexity" evidence="5">
    <location>
        <begin position="63"/>
        <end position="74"/>
    </location>
</feature>
<dbReference type="Proteomes" id="UP000355283">
    <property type="component" value="Unassembled WGS sequence"/>
</dbReference>
<dbReference type="EMBL" id="SDOX01000005">
    <property type="protein sequence ID" value="TFJ87629.1"/>
    <property type="molecule type" value="Genomic_DNA"/>
</dbReference>
<feature type="transmembrane region" description="Helical" evidence="6">
    <location>
        <begin position="238"/>
        <end position="256"/>
    </location>
</feature>